<accession>A0A2R8BF01</accession>
<dbReference type="Pfam" id="PF01425">
    <property type="entry name" value="Amidase"/>
    <property type="match status" value="1"/>
</dbReference>
<reference evidence="2 3" key="1">
    <citation type="submission" date="2018-03" db="EMBL/GenBank/DDBJ databases">
        <authorList>
            <person name="Keele B.F."/>
        </authorList>
    </citation>
    <scope>NUCLEOTIDE SEQUENCE [LARGE SCALE GENOMIC DNA]</scope>
    <source>
        <strain evidence="2 3">CECT 8599</strain>
    </source>
</reference>
<evidence type="ECO:0000259" key="1">
    <source>
        <dbReference type="Pfam" id="PF01425"/>
    </source>
</evidence>
<dbReference type="InterPro" id="IPR023631">
    <property type="entry name" value="Amidase_dom"/>
</dbReference>
<dbReference type="InterPro" id="IPR036928">
    <property type="entry name" value="AS_sf"/>
</dbReference>
<dbReference type="OrthoDB" id="9777859at2"/>
<gene>
    <name evidence="2" type="primary">aam</name>
    <name evidence="2" type="ORF">ASD8599_02285</name>
</gene>
<dbReference type="PANTHER" id="PTHR11895">
    <property type="entry name" value="TRANSAMIDASE"/>
    <property type="match status" value="1"/>
</dbReference>
<dbReference type="AlphaFoldDB" id="A0A2R8BF01"/>
<proteinExistence type="predicted"/>
<dbReference type="InterPro" id="IPR000120">
    <property type="entry name" value="Amidase"/>
</dbReference>
<organism evidence="2 3">
    <name type="scientific">Ascidiaceihabitans donghaensis</name>
    <dbReference type="NCBI Taxonomy" id="1510460"/>
    <lineage>
        <taxon>Bacteria</taxon>
        <taxon>Pseudomonadati</taxon>
        <taxon>Pseudomonadota</taxon>
        <taxon>Alphaproteobacteria</taxon>
        <taxon>Rhodobacterales</taxon>
        <taxon>Paracoccaceae</taxon>
        <taxon>Ascidiaceihabitans</taxon>
    </lineage>
</organism>
<evidence type="ECO:0000313" key="2">
    <source>
        <dbReference type="EMBL" id="SPH21533.1"/>
    </source>
</evidence>
<dbReference type="Proteomes" id="UP000244880">
    <property type="component" value="Unassembled WGS sequence"/>
</dbReference>
<evidence type="ECO:0000313" key="3">
    <source>
        <dbReference type="Proteomes" id="UP000244880"/>
    </source>
</evidence>
<dbReference type="SUPFAM" id="SSF75304">
    <property type="entry name" value="Amidase signature (AS) enzymes"/>
    <property type="match status" value="1"/>
</dbReference>
<dbReference type="PANTHER" id="PTHR11895:SF76">
    <property type="entry name" value="INDOLEACETAMIDE HYDROLASE"/>
    <property type="match status" value="1"/>
</dbReference>
<dbReference type="EMBL" id="OMOR01000001">
    <property type="protein sequence ID" value="SPH21533.1"/>
    <property type="molecule type" value="Genomic_DNA"/>
</dbReference>
<dbReference type="RefSeq" id="WP_108828605.1">
    <property type="nucleotide sequence ID" value="NZ_OMOR01000001.1"/>
</dbReference>
<dbReference type="GO" id="GO:0047680">
    <property type="term" value="F:aryl-acylamidase activity"/>
    <property type="evidence" value="ECO:0007669"/>
    <property type="project" value="UniProtKB-EC"/>
</dbReference>
<sequence>MTDLSFQSALTLSEKLADGTVSASDVMQSTLNRIDAVNGTVNAIVSLRDSDALMAEARSADKTARKGWLHGIPIAIKDLANAKGFPTSMGSPLFAGQMAQADDVMVARLRDAGAIVIGKTNTPEFGLGSHTFNPVFGATRNPYGPGQTAGGSSGGAAVALATGMLCVADGSDMMGSLRNPAAWNNVYGMRPTFGLVPSEPQGDTFLHQNATNGPMARTPKDLAALLDTMAGPDPRQPHGIALSQTLPAIDGDVTGLRVGWLGDWGGAIPLEDGIDELSQTALRQMSDMGCVVDALNPPFSPDAIWDSWTTLRAFNVSMGLRALYEDETKRQRLKPSAQWEIEKGLALSATEIHDASAVRSGWFKSASHLFDKYDVIVAPSAQVWPFDVALEYPKTVAGQTMDTYHRWMEIVIAPSLLGLPVVNVPVGFGGPNDLPMGLQLIGRRGSDAMLLRLAQNWHLATDWPNARRPRLEITV</sequence>
<dbReference type="Gene3D" id="3.90.1300.10">
    <property type="entry name" value="Amidase signature (AS) domain"/>
    <property type="match status" value="1"/>
</dbReference>
<dbReference type="EC" id="3.5.1.13" evidence="2"/>
<keyword evidence="3" id="KW-1185">Reference proteome</keyword>
<keyword evidence="2" id="KW-0378">Hydrolase</keyword>
<name>A0A2R8BF01_9RHOB</name>
<feature type="domain" description="Amidase" evidence="1">
    <location>
        <begin position="26"/>
        <end position="451"/>
    </location>
</feature>
<dbReference type="NCBIfam" id="NF005686">
    <property type="entry name" value="PRK07486.1"/>
    <property type="match status" value="1"/>
</dbReference>
<protein>
    <submittedName>
        <fullName evidence="2">Acylamidase</fullName>
        <ecNumber evidence="2">3.5.1.13</ecNumber>
    </submittedName>
</protein>